<feature type="compositionally biased region" description="Low complexity" evidence="1">
    <location>
        <begin position="65"/>
        <end position="75"/>
    </location>
</feature>
<dbReference type="Proteomes" id="UP000054270">
    <property type="component" value="Unassembled WGS sequence"/>
</dbReference>
<protein>
    <submittedName>
        <fullName evidence="2">Uncharacterized protein</fullName>
    </submittedName>
</protein>
<dbReference type="AlphaFoldDB" id="A0A0D2NWJ7"/>
<name>A0A0D2NWJ7_HYPSF</name>
<dbReference type="OrthoDB" id="19619at2759"/>
<dbReference type="EMBL" id="KN817545">
    <property type="protein sequence ID" value="KJA23139.1"/>
    <property type="molecule type" value="Genomic_DNA"/>
</dbReference>
<dbReference type="Gene3D" id="3.10.450.240">
    <property type="match status" value="1"/>
</dbReference>
<sequence>MAPGIRTTHHLGAAVRRAAASSSSQPAFARGYAAMKRKAILSERGAAPAASPPTTASPKEKAKAKASGKAPAPAETPDKPKALSAEEQNLQSLAEIDRIMAFQHLMPTVDPWGQPIVDTLDVAVPRPLTLALLRAPRALFEHLKTEAINAMKNWASLNLLAGNNAIPGAHLKALPWHQQAALVFRTGGTRSTRPGSLLAPLRALAADAYAELNTALAQRNPKDLARLTTSSYRTHTLALVKAAKARNPQAVHMRWTLHRHVSPVQVVSLRATQGYMAPAEPRGGHRLLVHALVKFDTEQSLEMYTARGVPLHTPAEPSPSDAPSSTTTTPSAPSPSADARQLQDGKPQSKEAHEPWRVPAQRRRVTEYIVLEKKGWAATPWQFREQMW</sequence>
<feature type="region of interest" description="Disordered" evidence="1">
    <location>
        <begin position="310"/>
        <end position="358"/>
    </location>
</feature>
<feature type="compositionally biased region" description="Low complexity" evidence="1">
    <location>
        <begin position="313"/>
        <end position="339"/>
    </location>
</feature>
<evidence type="ECO:0000313" key="2">
    <source>
        <dbReference type="EMBL" id="KJA23139.1"/>
    </source>
</evidence>
<proteinExistence type="predicted"/>
<keyword evidence="3" id="KW-1185">Reference proteome</keyword>
<evidence type="ECO:0000313" key="3">
    <source>
        <dbReference type="Proteomes" id="UP000054270"/>
    </source>
</evidence>
<feature type="compositionally biased region" description="Basic and acidic residues" evidence="1">
    <location>
        <begin position="341"/>
        <end position="356"/>
    </location>
</feature>
<gene>
    <name evidence="2" type="ORF">HYPSUDRAFT_201689</name>
</gene>
<evidence type="ECO:0000256" key="1">
    <source>
        <dbReference type="SAM" id="MobiDB-lite"/>
    </source>
</evidence>
<reference evidence="3" key="1">
    <citation type="submission" date="2014-04" db="EMBL/GenBank/DDBJ databases">
        <title>Evolutionary Origins and Diversification of the Mycorrhizal Mutualists.</title>
        <authorList>
            <consortium name="DOE Joint Genome Institute"/>
            <consortium name="Mycorrhizal Genomics Consortium"/>
            <person name="Kohler A."/>
            <person name="Kuo A."/>
            <person name="Nagy L.G."/>
            <person name="Floudas D."/>
            <person name="Copeland A."/>
            <person name="Barry K.W."/>
            <person name="Cichocki N."/>
            <person name="Veneault-Fourrey C."/>
            <person name="LaButti K."/>
            <person name="Lindquist E.A."/>
            <person name="Lipzen A."/>
            <person name="Lundell T."/>
            <person name="Morin E."/>
            <person name="Murat C."/>
            <person name="Riley R."/>
            <person name="Ohm R."/>
            <person name="Sun H."/>
            <person name="Tunlid A."/>
            <person name="Henrissat B."/>
            <person name="Grigoriev I.V."/>
            <person name="Hibbett D.S."/>
            <person name="Martin F."/>
        </authorList>
    </citation>
    <scope>NUCLEOTIDE SEQUENCE [LARGE SCALE GENOMIC DNA]</scope>
    <source>
        <strain evidence="3">FD-334 SS-4</strain>
    </source>
</reference>
<organism evidence="2 3">
    <name type="scientific">Hypholoma sublateritium (strain FD-334 SS-4)</name>
    <dbReference type="NCBI Taxonomy" id="945553"/>
    <lineage>
        <taxon>Eukaryota</taxon>
        <taxon>Fungi</taxon>
        <taxon>Dikarya</taxon>
        <taxon>Basidiomycota</taxon>
        <taxon>Agaricomycotina</taxon>
        <taxon>Agaricomycetes</taxon>
        <taxon>Agaricomycetidae</taxon>
        <taxon>Agaricales</taxon>
        <taxon>Agaricineae</taxon>
        <taxon>Strophariaceae</taxon>
        <taxon>Hypholoma</taxon>
    </lineage>
</organism>
<dbReference type="OMA" id="VFQKRMW"/>
<accession>A0A0D2NWJ7</accession>
<feature type="compositionally biased region" description="Low complexity" evidence="1">
    <location>
        <begin position="46"/>
        <end position="57"/>
    </location>
</feature>
<dbReference type="STRING" id="945553.A0A0D2NWJ7"/>
<feature type="region of interest" description="Disordered" evidence="1">
    <location>
        <begin position="43"/>
        <end position="84"/>
    </location>
</feature>